<dbReference type="Pfam" id="PF07690">
    <property type="entry name" value="MFS_1"/>
    <property type="match status" value="1"/>
</dbReference>
<evidence type="ECO:0000313" key="10">
    <source>
        <dbReference type="EMBL" id="RDI42091.1"/>
    </source>
</evidence>
<comment type="caution">
    <text evidence="8">Lacks conserved residue(s) required for the propagation of feature annotation.</text>
</comment>
<evidence type="ECO:0000256" key="4">
    <source>
        <dbReference type="ARBA" id="ARBA00022475"/>
    </source>
</evidence>
<dbReference type="PANTHER" id="PTHR23502:SF132">
    <property type="entry name" value="POLYAMINE TRANSPORTER 2-RELATED"/>
    <property type="match status" value="1"/>
</dbReference>
<feature type="transmembrane region" description="Helical" evidence="8">
    <location>
        <begin position="131"/>
        <end position="153"/>
    </location>
</feature>
<reference evidence="10 11" key="1">
    <citation type="submission" date="2018-07" db="EMBL/GenBank/DDBJ databases">
        <title>Genomic Encyclopedia of Type Strains, Phase IV (KMG-IV): sequencing the most valuable type-strain genomes for metagenomic binning, comparative biology and taxonomic classification.</title>
        <authorList>
            <person name="Goeker M."/>
        </authorList>
    </citation>
    <scope>NUCLEOTIDE SEQUENCE [LARGE SCALE GENOMIC DNA]</scope>
    <source>
        <strain evidence="10 11">DSM 16500</strain>
    </source>
</reference>
<evidence type="ECO:0000256" key="6">
    <source>
        <dbReference type="ARBA" id="ARBA00022989"/>
    </source>
</evidence>
<proteinExistence type="inferred from homology"/>
<organism evidence="10 11">
    <name type="scientific">Aquicella lusitana</name>
    <dbReference type="NCBI Taxonomy" id="254246"/>
    <lineage>
        <taxon>Bacteria</taxon>
        <taxon>Pseudomonadati</taxon>
        <taxon>Pseudomonadota</taxon>
        <taxon>Gammaproteobacteria</taxon>
        <taxon>Legionellales</taxon>
        <taxon>Coxiellaceae</taxon>
        <taxon>Aquicella</taxon>
    </lineage>
</organism>
<keyword evidence="11" id="KW-1185">Reference proteome</keyword>
<dbReference type="RefSeq" id="WP_114834769.1">
    <property type="nucleotide sequence ID" value="NZ_LR699115.1"/>
</dbReference>
<feature type="transmembrane region" description="Helical" evidence="8">
    <location>
        <begin position="98"/>
        <end position="119"/>
    </location>
</feature>
<dbReference type="InterPro" id="IPR020846">
    <property type="entry name" value="MFS_dom"/>
</dbReference>
<dbReference type="OrthoDB" id="5670831at2"/>
<comment type="subcellular location">
    <subcellularLocation>
        <location evidence="8">Cell inner membrane</location>
        <topology evidence="8">Multi-pass membrane protein</topology>
    </subcellularLocation>
    <subcellularLocation>
        <location evidence="1">Cell membrane</location>
        <topology evidence="1">Multi-pass membrane protein</topology>
    </subcellularLocation>
</comment>
<feature type="transmembrane region" description="Helical" evidence="8">
    <location>
        <begin position="301"/>
        <end position="321"/>
    </location>
</feature>
<dbReference type="AlphaFoldDB" id="A0A370GEI3"/>
<dbReference type="PANTHER" id="PTHR23502">
    <property type="entry name" value="MAJOR FACILITATOR SUPERFAMILY"/>
    <property type="match status" value="1"/>
</dbReference>
<dbReference type="GO" id="GO:0015385">
    <property type="term" value="F:sodium:proton antiporter activity"/>
    <property type="evidence" value="ECO:0007669"/>
    <property type="project" value="TreeGrafter"/>
</dbReference>
<evidence type="ECO:0000256" key="5">
    <source>
        <dbReference type="ARBA" id="ARBA00022692"/>
    </source>
</evidence>
<evidence type="ECO:0000256" key="7">
    <source>
        <dbReference type="ARBA" id="ARBA00023136"/>
    </source>
</evidence>
<keyword evidence="6 8" id="KW-1133">Transmembrane helix</keyword>
<dbReference type="InterPro" id="IPR004812">
    <property type="entry name" value="Efflux_drug-R_Bcr/CmlA"/>
</dbReference>
<sequence>MPNKKIIFIIVVIVLAFGQIVSDLYLPSLPSIAASFHSNASAAQFSLSIYMVGFTLSQLIYGPVSDGIGRRRPLLIGLCLCLAGSIVCFLAQYIEAIIIGRFIQGLGAGATLTLSSAILRDIFEREELAKYSSYSALIGVGLLATAPLLGGYLEQYFGWRSNFLFLTVYALVAFFVFLLVVPETNTHKHPENLRISVIKINIRTLLTSPIFIGYCLCSLLVYGAILAWLTAGPIVLQTGVGLSPVAFGWSYFLTGVAFAIGALVNSKFVFRYGIQTMLRVGLLCVLASGLVMAGLKLMGYINGFVIIAPVIMLLFGASLVFPNTSAGVFQPFPRIAGIASALFYSARMLGGAVFSGILAFLPTHNQLPMALAFITSALLALLVFYFTLRPQEQPQI</sequence>
<keyword evidence="4" id="KW-1003">Cell membrane</keyword>
<feature type="transmembrane region" description="Helical" evidence="8">
    <location>
        <begin position="159"/>
        <end position="181"/>
    </location>
</feature>
<evidence type="ECO:0000256" key="2">
    <source>
        <dbReference type="ARBA" id="ARBA00006236"/>
    </source>
</evidence>
<evidence type="ECO:0000256" key="8">
    <source>
        <dbReference type="RuleBase" id="RU365088"/>
    </source>
</evidence>
<evidence type="ECO:0000256" key="3">
    <source>
        <dbReference type="ARBA" id="ARBA00022448"/>
    </source>
</evidence>
<dbReference type="Gene3D" id="1.20.1720.10">
    <property type="entry name" value="Multidrug resistance protein D"/>
    <property type="match status" value="1"/>
</dbReference>
<dbReference type="EMBL" id="QQAX01000016">
    <property type="protein sequence ID" value="RDI42091.1"/>
    <property type="molecule type" value="Genomic_DNA"/>
</dbReference>
<feature type="transmembrane region" description="Helical" evidence="8">
    <location>
        <begin position="42"/>
        <end position="61"/>
    </location>
</feature>
<feature type="transmembrane region" description="Helical" evidence="8">
    <location>
        <begin position="73"/>
        <end position="92"/>
    </location>
</feature>
<keyword evidence="3 8" id="KW-0813">Transport</keyword>
<comment type="similarity">
    <text evidence="2 8">Belongs to the major facilitator superfamily. Bcr/CmlA family.</text>
</comment>
<protein>
    <recommendedName>
        <fullName evidence="8">Bcr/CflA family efflux transporter</fullName>
    </recommendedName>
</protein>
<evidence type="ECO:0000256" key="1">
    <source>
        <dbReference type="ARBA" id="ARBA00004651"/>
    </source>
</evidence>
<dbReference type="GO" id="GO:1990961">
    <property type="term" value="P:xenobiotic detoxification by transmembrane export across the plasma membrane"/>
    <property type="evidence" value="ECO:0007669"/>
    <property type="project" value="InterPro"/>
</dbReference>
<dbReference type="CDD" id="cd17320">
    <property type="entry name" value="MFS_MdfA_MDR_like"/>
    <property type="match status" value="1"/>
</dbReference>
<dbReference type="GO" id="GO:0005886">
    <property type="term" value="C:plasma membrane"/>
    <property type="evidence" value="ECO:0007669"/>
    <property type="project" value="UniProtKB-SubCell"/>
</dbReference>
<feature type="domain" description="Major facilitator superfamily (MFS) profile" evidence="9">
    <location>
        <begin position="6"/>
        <end position="395"/>
    </location>
</feature>
<keyword evidence="8" id="KW-0997">Cell inner membrane</keyword>
<feature type="transmembrane region" description="Helical" evidence="8">
    <location>
        <begin position="202"/>
        <end position="229"/>
    </location>
</feature>
<dbReference type="PROSITE" id="PS50850">
    <property type="entry name" value="MFS"/>
    <property type="match status" value="1"/>
</dbReference>
<accession>A0A370GEI3</accession>
<evidence type="ECO:0000313" key="11">
    <source>
        <dbReference type="Proteomes" id="UP000254720"/>
    </source>
</evidence>
<dbReference type="GO" id="GO:0042910">
    <property type="term" value="F:xenobiotic transmembrane transporter activity"/>
    <property type="evidence" value="ECO:0007669"/>
    <property type="project" value="InterPro"/>
</dbReference>
<feature type="transmembrane region" description="Helical" evidence="8">
    <location>
        <begin position="277"/>
        <end position="295"/>
    </location>
</feature>
<dbReference type="Proteomes" id="UP000254720">
    <property type="component" value="Unassembled WGS sequence"/>
</dbReference>
<dbReference type="SUPFAM" id="SSF103473">
    <property type="entry name" value="MFS general substrate transporter"/>
    <property type="match status" value="1"/>
</dbReference>
<dbReference type="InterPro" id="IPR036259">
    <property type="entry name" value="MFS_trans_sf"/>
</dbReference>
<keyword evidence="7 8" id="KW-0472">Membrane</keyword>
<evidence type="ECO:0000259" key="9">
    <source>
        <dbReference type="PROSITE" id="PS50850"/>
    </source>
</evidence>
<gene>
    <name evidence="10" type="ORF">C8D86_11645</name>
</gene>
<feature type="transmembrane region" description="Helical" evidence="8">
    <location>
        <begin position="367"/>
        <end position="388"/>
    </location>
</feature>
<feature type="transmembrane region" description="Helical" evidence="8">
    <location>
        <begin position="249"/>
        <end position="270"/>
    </location>
</feature>
<feature type="transmembrane region" description="Helical" evidence="8">
    <location>
        <begin position="341"/>
        <end position="361"/>
    </location>
</feature>
<dbReference type="InterPro" id="IPR011701">
    <property type="entry name" value="MFS"/>
</dbReference>
<comment type="caution">
    <text evidence="10">The sequence shown here is derived from an EMBL/GenBank/DDBJ whole genome shotgun (WGS) entry which is preliminary data.</text>
</comment>
<keyword evidence="5 8" id="KW-0812">Transmembrane</keyword>
<name>A0A370GEI3_9COXI</name>
<dbReference type="NCBIfam" id="TIGR00710">
    <property type="entry name" value="efflux_Bcr_CflA"/>
    <property type="match status" value="1"/>
</dbReference>